<dbReference type="CDD" id="cd19900">
    <property type="entry name" value="DSRM_A1CF"/>
    <property type="match status" value="1"/>
</dbReference>
<dbReference type="CDD" id="cd12490">
    <property type="entry name" value="RRM2_ACF"/>
    <property type="match status" value="1"/>
</dbReference>
<comment type="caution">
    <text evidence="16">The sequence shown here is derived from an EMBL/GenBank/DDBJ whole genome shotgun (WGS) entry which is preliminary data.</text>
</comment>
<evidence type="ECO:0000256" key="3">
    <source>
        <dbReference type="ARBA" id="ARBA00004496"/>
    </source>
</evidence>
<dbReference type="SUPFAM" id="SSF54928">
    <property type="entry name" value="RNA-binding domain, RBD"/>
    <property type="match status" value="2"/>
</dbReference>
<evidence type="ECO:0000256" key="8">
    <source>
        <dbReference type="ARBA" id="ARBA00022884"/>
    </source>
</evidence>
<evidence type="ECO:0000256" key="2">
    <source>
        <dbReference type="ARBA" id="ARBA00004240"/>
    </source>
</evidence>
<feature type="domain" description="RRM" evidence="15">
    <location>
        <begin position="136"/>
        <end position="218"/>
    </location>
</feature>
<dbReference type="AlphaFoldDB" id="A0A7L0X2I1"/>
<feature type="domain" description="RRM" evidence="15">
    <location>
        <begin position="231"/>
        <end position="303"/>
    </location>
</feature>
<dbReference type="CDD" id="cd12498">
    <property type="entry name" value="RRM3_ACF"/>
    <property type="match status" value="1"/>
</dbReference>
<evidence type="ECO:0000256" key="9">
    <source>
        <dbReference type="ARBA" id="ARBA00023242"/>
    </source>
</evidence>
<dbReference type="GO" id="GO:0016554">
    <property type="term" value="P:cytidine to uridine editing"/>
    <property type="evidence" value="ECO:0007669"/>
    <property type="project" value="UniProtKB-ARBA"/>
</dbReference>
<dbReference type="PROSITE" id="PS50102">
    <property type="entry name" value="RRM"/>
    <property type="match status" value="3"/>
</dbReference>
<evidence type="ECO:0000256" key="6">
    <source>
        <dbReference type="ARBA" id="ARBA00022737"/>
    </source>
</evidence>
<evidence type="ECO:0000256" key="7">
    <source>
        <dbReference type="ARBA" id="ARBA00022824"/>
    </source>
</evidence>
<evidence type="ECO:0000256" key="13">
    <source>
        <dbReference type="PROSITE-ProRule" id="PRU00176"/>
    </source>
</evidence>
<proteinExistence type="predicted"/>
<dbReference type="GO" id="GO:0005634">
    <property type="term" value="C:nucleus"/>
    <property type="evidence" value="ECO:0007669"/>
    <property type="project" value="UniProtKB-SubCell"/>
</dbReference>
<organism evidence="16 17">
    <name type="scientific">Tyrannus savana</name>
    <name type="common">Fork-tailed flycatcher</name>
    <name type="synonym">Muscivora tyrannus</name>
    <dbReference type="NCBI Taxonomy" id="137541"/>
    <lineage>
        <taxon>Eukaryota</taxon>
        <taxon>Metazoa</taxon>
        <taxon>Chordata</taxon>
        <taxon>Craniata</taxon>
        <taxon>Vertebrata</taxon>
        <taxon>Euteleostomi</taxon>
        <taxon>Archelosauria</taxon>
        <taxon>Archosauria</taxon>
        <taxon>Dinosauria</taxon>
        <taxon>Saurischia</taxon>
        <taxon>Theropoda</taxon>
        <taxon>Coelurosauria</taxon>
        <taxon>Aves</taxon>
        <taxon>Neognathae</taxon>
        <taxon>Neoaves</taxon>
        <taxon>Telluraves</taxon>
        <taxon>Australaves</taxon>
        <taxon>Passeriformes</taxon>
        <taxon>Tyrannidae</taxon>
        <taxon>Tyrannus</taxon>
    </lineage>
</organism>
<dbReference type="PANTHER" id="PTHR21245">
    <property type="entry name" value="HETEROGENEOUS NUCLEAR RIBONUCLEOPROTEIN"/>
    <property type="match status" value="1"/>
</dbReference>
<dbReference type="InterPro" id="IPR012677">
    <property type="entry name" value="Nucleotide-bd_a/b_plait_sf"/>
</dbReference>
<dbReference type="FunFam" id="3.30.70.330:FF:000022">
    <property type="entry name" value="APOBEC1 complementation factor isoform X1"/>
    <property type="match status" value="1"/>
</dbReference>
<dbReference type="FunFam" id="3.30.70.330:FF:000026">
    <property type="entry name" value="APOBEC1 complementation factor isoform X1"/>
    <property type="match status" value="1"/>
</dbReference>
<keyword evidence="9" id="KW-0539">Nucleus</keyword>
<evidence type="ECO:0000256" key="11">
    <source>
        <dbReference type="ARBA" id="ARBA00073950"/>
    </source>
</evidence>
<dbReference type="InterPro" id="IPR006535">
    <property type="entry name" value="HnRNP_R/Q_splicing_fac"/>
</dbReference>
<dbReference type="NCBIfam" id="TIGR01648">
    <property type="entry name" value="hnRNP-R-Q"/>
    <property type="match status" value="1"/>
</dbReference>
<dbReference type="Gene3D" id="3.30.160.20">
    <property type="match status" value="1"/>
</dbReference>
<comment type="subunit">
    <text evidence="10">Part of the apolipoprotein B mRNA editing complex with APOBEC1. Interacts with TNPO2; TNPO2 may be responsible for transport of A1CF into the nucleus. Interacts with SYNCRIP. Interacts with CELF2/CUGBP2. Interacts with RBM47.</text>
</comment>
<feature type="non-terminal residue" evidence="16">
    <location>
        <position position="601"/>
    </location>
</feature>
<dbReference type="Gene3D" id="3.30.70.330">
    <property type="match status" value="3"/>
</dbReference>
<dbReference type="InterPro" id="IPR034538">
    <property type="entry name" value="ACF_RRM1"/>
</dbReference>
<evidence type="ECO:0000313" key="16">
    <source>
        <dbReference type="EMBL" id="NXL97739.1"/>
    </source>
</evidence>
<keyword evidence="6" id="KW-0677">Repeat</keyword>
<dbReference type="FunFam" id="3.30.70.330:FF:000179">
    <property type="entry name" value="APOBEC1 complementation factor isoform X1"/>
    <property type="match status" value="1"/>
</dbReference>
<comment type="subcellular location">
    <subcellularLocation>
        <location evidence="3">Cytoplasm</location>
    </subcellularLocation>
    <subcellularLocation>
        <location evidence="2">Endoplasmic reticulum</location>
    </subcellularLocation>
    <subcellularLocation>
        <location evidence="1">Nucleus</location>
    </subcellularLocation>
</comment>
<keyword evidence="5" id="KW-0507">mRNA processing</keyword>
<dbReference type="Proteomes" id="UP000537779">
    <property type="component" value="Unassembled WGS sequence"/>
</dbReference>
<evidence type="ECO:0000256" key="10">
    <source>
        <dbReference type="ARBA" id="ARBA00062586"/>
    </source>
</evidence>
<evidence type="ECO:0000313" key="17">
    <source>
        <dbReference type="Proteomes" id="UP000537779"/>
    </source>
</evidence>
<feature type="non-terminal residue" evidence="16">
    <location>
        <position position="1"/>
    </location>
</feature>
<dbReference type="InterPro" id="IPR000504">
    <property type="entry name" value="RRM_dom"/>
</dbReference>
<evidence type="ECO:0000256" key="4">
    <source>
        <dbReference type="ARBA" id="ARBA00022490"/>
    </source>
</evidence>
<dbReference type="GO" id="GO:0003723">
    <property type="term" value="F:RNA binding"/>
    <property type="evidence" value="ECO:0007669"/>
    <property type="project" value="UniProtKB-UniRule"/>
</dbReference>
<keyword evidence="8 13" id="KW-0694">RNA-binding</keyword>
<gene>
    <name evidence="16" type="primary">A1cf</name>
    <name evidence="16" type="ORF">TYRSAV_R08684</name>
</gene>
<reference evidence="16 17" key="1">
    <citation type="submission" date="2019-09" db="EMBL/GenBank/DDBJ databases">
        <title>Bird 10,000 Genomes (B10K) Project - Family phase.</title>
        <authorList>
            <person name="Zhang G."/>
        </authorList>
    </citation>
    <scope>NUCLEOTIDE SEQUENCE [LARGE SCALE GENOMIC DNA]</scope>
    <source>
        <strain evidence="16">B10K-DU-001-37</strain>
        <tissue evidence="16">Muscle</tissue>
    </source>
</reference>
<feature type="domain" description="RRM" evidence="15">
    <location>
        <begin position="56"/>
        <end position="134"/>
    </location>
</feature>
<keyword evidence="4" id="KW-0963">Cytoplasm</keyword>
<dbReference type="SMART" id="SM00360">
    <property type="entry name" value="RRM"/>
    <property type="match status" value="3"/>
</dbReference>
<evidence type="ECO:0000256" key="14">
    <source>
        <dbReference type="SAM" id="MobiDB-lite"/>
    </source>
</evidence>
<evidence type="ECO:0000256" key="5">
    <source>
        <dbReference type="ARBA" id="ARBA00022664"/>
    </source>
</evidence>
<sequence>MESNHKSGDGLTGTQKEAALRALIQRTGYNLIQENGQRKYGGPPPGWDGPPPERGCEIFIGKLPRDLFEDELVPLCEKIGKIYEMRMMMDFNGNNRGYAFVTFSTKQEAKNAIKTLNNYEIRNGRLLGVCASVDNCRLFVGGIPKTKKREEILAEMKKVTDGVVDVIVYPSAADKSKNRGFAFVEYESHRAAAMARRKLLPGRIQLWGHPIAVDWAEPEVEVDEDTMSSVKILYVRNLMLSTTEETIEKEFNSIKPGAVERVKKIRDYAFVHFSKREHAVEAMKALNGKVLDGSPIEVTLAKPVDKDSYVRYTRGTGGRGAALPGDYAYTFGHVYDPAAAYLGAPVFYAPPAYAAIPSLPFPGTKGLGGRSVVRAPSIREIYMNVPVGAAGVRGLGGRGYLAYTGLGRGYQLKEKRGEDKLYDLLPGMELTPMNHGTLKPQGIKLAPQILEEICQKNNWGQPVYQLHSAIGQDQRQLFLYKITIPALASQNPTIHPFTPPKLSAYIDEAKTYAAEYTLQTLGIPLEGAEVPPAAPAFAGMGRSFFLPFSPAGYTIANAAATVTATQLKQAVTMGQDLATYAAYEAYPAFAVAARSDGYGAF</sequence>
<evidence type="ECO:0000259" key="15">
    <source>
        <dbReference type="PROSITE" id="PS50102"/>
    </source>
</evidence>
<dbReference type="InterPro" id="IPR035979">
    <property type="entry name" value="RBD_domain_sf"/>
</dbReference>
<dbReference type="CDD" id="cd12486">
    <property type="entry name" value="RRM1_ACF"/>
    <property type="match status" value="1"/>
</dbReference>
<keyword evidence="17" id="KW-1185">Reference proteome</keyword>
<keyword evidence="7" id="KW-0256">Endoplasmic reticulum</keyword>
<accession>A0A7L0X2I1</accession>
<dbReference type="InterPro" id="IPR044461">
    <property type="entry name" value="A1CF_DSRM"/>
</dbReference>
<evidence type="ECO:0000256" key="1">
    <source>
        <dbReference type="ARBA" id="ARBA00004123"/>
    </source>
</evidence>
<dbReference type="GO" id="GO:0006397">
    <property type="term" value="P:mRNA processing"/>
    <property type="evidence" value="ECO:0007669"/>
    <property type="project" value="UniProtKB-KW"/>
</dbReference>
<protein>
    <recommendedName>
        <fullName evidence="11">APOBEC1 complementation factor</fullName>
    </recommendedName>
    <alternativeName>
        <fullName evidence="12">APOBEC1-stimulating protein</fullName>
    </alternativeName>
</protein>
<feature type="compositionally biased region" description="Pro residues" evidence="14">
    <location>
        <begin position="42"/>
        <end position="53"/>
    </location>
</feature>
<dbReference type="FunFam" id="3.30.160.20:FF:000025">
    <property type="entry name" value="APOBEC1 complementation factor isoform X1"/>
    <property type="match status" value="1"/>
</dbReference>
<dbReference type="GO" id="GO:0005783">
    <property type="term" value="C:endoplasmic reticulum"/>
    <property type="evidence" value="ECO:0007669"/>
    <property type="project" value="UniProtKB-SubCell"/>
</dbReference>
<feature type="region of interest" description="Disordered" evidence="14">
    <location>
        <begin position="34"/>
        <end position="53"/>
    </location>
</feature>
<dbReference type="SUPFAM" id="SSF54768">
    <property type="entry name" value="dsRNA-binding domain-like"/>
    <property type="match status" value="1"/>
</dbReference>
<dbReference type="Pfam" id="PF14709">
    <property type="entry name" value="DND1_DSRM"/>
    <property type="match status" value="1"/>
</dbReference>
<dbReference type="EMBL" id="VXAW01001365">
    <property type="protein sequence ID" value="NXL97739.1"/>
    <property type="molecule type" value="Genomic_DNA"/>
</dbReference>
<name>A0A7L0X2I1_TYRSA</name>
<dbReference type="Pfam" id="PF00076">
    <property type="entry name" value="RRM_1"/>
    <property type="match status" value="3"/>
</dbReference>
<evidence type="ECO:0000256" key="12">
    <source>
        <dbReference type="ARBA" id="ARBA00079413"/>
    </source>
</evidence>